<protein>
    <recommendedName>
        <fullName evidence="2">Potassium channel domain-containing protein</fullName>
    </recommendedName>
</protein>
<dbReference type="InterPro" id="IPR013099">
    <property type="entry name" value="K_chnl_dom"/>
</dbReference>
<sequence>MQYLVVVHVRCPTRAASRRTLNCIYTCITAWRTARSMDYPALSRASVADVRTGIGFTLRCHSFRLTGGRFVRQLRDSAYGRDWATTTRRGAAQTVSGWQCDHPVFRYDVAHLEMSGTAKVFFPDASEPGIEQQPQQRIATTTSKTAGKKEVAVTKPGLRRPSGRYVQRSFCMRVVLSLCTCGSSRVLPYELAGFQHEADRRLRRLSIEMTSLSVLGVVLMILLNYVCFNYDSLVFMDSSAHCPTGSFMKFVNIGCSIVFMHRLVLYYHCRSFVQMREWRMASRWEAFVESNLIMAFFCEAIIALWQPIPGLESIFGMGHKTVIGMMMLRFYLVVRLLRDFSPVYHNRKQIRSEYEQANPGQKSDVLIGTVLKTYFYSHTISMLVGVFITFVTALAYIEYIVEREFWVSTTSAPSPILATAWVQLSPESRNLYKQSVFALYPNCLWFIAVTSTTVGYGDIYPYDDVGRVVAIVAALTGIVTTSLLVSVLTNRLAPTPFQQFVIDWMNRSVLREKKRQTSARLIQLWWKGVAQKPRLARAPEDETAGKQSTSGIIPVVAGGNVAKPMTSRTHRRRSTGGAKGKRNYAAFHVVHPFLIVTAAAVVQAMKSQISRFQDVRLEFQSLCSRERQMTANNLNGVTEFQGLTRTILNEQIALKQQFADLRLTMTALMTRLDHIAANQSLRIVDVESST</sequence>
<evidence type="ECO:0000259" key="2">
    <source>
        <dbReference type="Pfam" id="PF07885"/>
    </source>
</evidence>
<dbReference type="STRING" id="37360.A0A0G4IX31"/>
<evidence type="ECO:0000313" key="3">
    <source>
        <dbReference type="EMBL" id="CEO99890.1"/>
    </source>
</evidence>
<dbReference type="Proteomes" id="UP000039324">
    <property type="component" value="Unassembled WGS sequence"/>
</dbReference>
<feature type="transmembrane region" description="Helical" evidence="1">
    <location>
        <begin position="584"/>
        <end position="605"/>
    </location>
</feature>
<dbReference type="OrthoDB" id="73653at2759"/>
<organism evidence="3 4">
    <name type="scientific">Plasmodiophora brassicae</name>
    <name type="common">Clubroot disease agent</name>
    <dbReference type="NCBI Taxonomy" id="37360"/>
    <lineage>
        <taxon>Eukaryota</taxon>
        <taxon>Sar</taxon>
        <taxon>Rhizaria</taxon>
        <taxon>Endomyxa</taxon>
        <taxon>Phytomyxea</taxon>
        <taxon>Plasmodiophorida</taxon>
        <taxon>Plasmodiophoridae</taxon>
        <taxon>Plasmodiophora</taxon>
    </lineage>
</organism>
<dbReference type="AlphaFoldDB" id="A0A0G4IX31"/>
<feature type="transmembrane region" description="Helical" evidence="1">
    <location>
        <begin position="286"/>
        <end position="305"/>
    </location>
</feature>
<proteinExistence type="predicted"/>
<feature type="transmembrane region" description="Helical" evidence="1">
    <location>
        <begin position="205"/>
        <end position="226"/>
    </location>
</feature>
<dbReference type="Gene3D" id="1.10.287.70">
    <property type="match status" value="1"/>
</dbReference>
<evidence type="ECO:0000313" key="4">
    <source>
        <dbReference type="Proteomes" id="UP000039324"/>
    </source>
</evidence>
<dbReference type="InterPro" id="IPR015449">
    <property type="entry name" value="K_chnl_Ca-activ_SK"/>
</dbReference>
<dbReference type="PANTHER" id="PTHR10153">
    <property type="entry name" value="SMALL CONDUCTANCE CALCIUM-ACTIVATED POTASSIUM CHANNEL"/>
    <property type="match status" value="1"/>
</dbReference>
<dbReference type="SUPFAM" id="SSF81324">
    <property type="entry name" value="Voltage-gated potassium channels"/>
    <property type="match status" value="1"/>
</dbReference>
<dbReference type="EMBL" id="CDSF01000095">
    <property type="protein sequence ID" value="CEO99890.1"/>
    <property type="molecule type" value="Genomic_DNA"/>
</dbReference>
<gene>
    <name evidence="3" type="ORF">PBRA_007624</name>
</gene>
<keyword evidence="1" id="KW-1133">Transmembrane helix</keyword>
<feature type="domain" description="Potassium channel" evidence="2">
    <location>
        <begin position="440"/>
        <end position="492"/>
    </location>
</feature>
<dbReference type="PRINTS" id="PR00169">
    <property type="entry name" value="KCHANNEL"/>
</dbReference>
<reference evidence="3 4" key="1">
    <citation type="submission" date="2015-02" db="EMBL/GenBank/DDBJ databases">
        <authorList>
            <person name="Chooi Y.-H."/>
        </authorList>
    </citation>
    <scope>NUCLEOTIDE SEQUENCE [LARGE SCALE GENOMIC DNA]</scope>
    <source>
        <strain evidence="3">E3</strain>
    </source>
</reference>
<feature type="transmembrane region" description="Helical" evidence="1">
    <location>
        <begin position="468"/>
        <end position="488"/>
    </location>
</feature>
<dbReference type="GO" id="GO:0016020">
    <property type="term" value="C:membrane"/>
    <property type="evidence" value="ECO:0007669"/>
    <property type="project" value="InterPro"/>
</dbReference>
<evidence type="ECO:0000256" key="1">
    <source>
        <dbReference type="SAM" id="Phobius"/>
    </source>
</evidence>
<accession>A0A0G4IX31</accession>
<keyword evidence="1" id="KW-0812">Transmembrane</keyword>
<keyword evidence="1" id="KW-0472">Membrane</keyword>
<feature type="transmembrane region" description="Helical" evidence="1">
    <location>
        <begin position="246"/>
        <end position="265"/>
    </location>
</feature>
<feature type="transmembrane region" description="Helical" evidence="1">
    <location>
        <begin position="436"/>
        <end position="456"/>
    </location>
</feature>
<dbReference type="Pfam" id="PF07885">
    <property type="entry name" value="Ion_trans_2"/>
    <property type="match status" value="1"/>
</dbReference>
<feature type="transmembrane region" description="Helical" evidence="1">
    <location>
        <begin position="380"/>
        <end position="399"/>
    </location>
</feature>
<keyword evidence="4" id="KW-1185">Reference proteome</keyword>
<dbReference type="GO" id="GO:0016286">
    <property type="term" value="F:small conductance calcium-activated potassium channel activity"/>
    <property type="evidence" value="ECO:0007669"/>
    <property type="project" value="InterPro"/>
</dbReference>
<name>A0A0G4IX31_PLABS</name>